<gene>
    <name evidence="1" type="ORF">KEHDKFFH_16670</name>
</gene>
<reference evidence="1 2" key="1">
    <citation type="submission" date="2018-01" db="EMBL/GenBank/DDBJ databases">
        <title>Complete genome sequences of the type strains of Marinobacter flavimaris and Marinobacter maroccanus.</title>
        <authorList>
            <person name="Palau M."/>
            <person name="Boujida N."/>
            <person name="Manresa A."/>
            <person name="Minana-Galbis D."/>
        </authorList>
    </citation>
    <scope>NUCLEOTIDE SEQUENCE [LARGE SCALE GENOMIC DNA]</scope>
    <source>
        <strain evidence="1 2">N4</strain>
    </source>
</reference>
<keyword evidence="2" id="KW-1185">Reference proteome</keyword>
<protein>
    <submittedName>
        <fullName evidence="1">Uncharacterized protein</fullName>
    </submittedName>
</protein>
<evidence type="ECO:0000313" key="1">
    <source>
        <dbReference type="EMBL" id="PPI83068.1"/>
    </source>
</evidence>
<comment type="caution">
    <text evidence="1">The sequence shown here is derived from an EMBL/GenBank/DDBJ whole genome shotgun (WGS) entry which is preliminary data.</text>
</comment>
<accession>A0A2S5Z6W6</accession>
<dbReference type="AlphaFoldDB" id="A0A2S5Z6W6"/>
<dbReference type="OrthoDB" id="6368460at2"/>
<organism evidence="1 2">
    <name type="scientific">Marinobacter maroccanus</name>
    <dbReference type="NCBI Taxonomy" id="2055143"/>
    <lineage>
        <taxon>Bacteria</taxon>
        <taxon>Pseudomonadati</taxon>
        <taxon>Pseudomonadota</taxon>
        <taxon>Gammaproteobacteria</taxon>
        <taxon>Pseudomonadales</taxon>
        <taxon>Marinobacteraceae</taxon>
        <taxon>Marinobacter</taxon>
    </lineage>
</organism>
<dbReference type="EMBL" id="PSSX01000018">
    <property type="protein sequence ID" value="PPI83068.1"/>
    <property type="molecule type" value="Genomic_DNA"/>
</dbReference>
<proteinExistence type="predicted"/>
<sequence length="100" mass="11262">MLNAFASHDPVGIVTANDIEVRSWLGIADRDVLRQLPSFSVVLLDITAWRRMILEPYQRLGPGIYMVGVVIDNGVIGAMDKSKPVIRMVRNKKDRLDRSN</sequence>
<name>A0A2S5Z6W6_9GAMM</name>
<dbReference type="Proteomes" id="UP000239917">
    <property type="component" value="Unassembled WGS sequence"/>
</dbReference>
<evidence type="ECO:0000313" key="2">
    <source>
        <dbReference type="Proteomes" id="UP000239917"/>
    </source>
</evidence>